<name>A0ABM1KJT5_GEKJA</name>
<keyword evidence="3" id="KW-1185">Reference proteome</keyword>
<protein>
    <submittedName>
        <fullName evidence="4">Pleckstrin homology domain-containing family O member 2</fullName>
    </submittedName>
</protein>
<gene>
    <name evidence="4" type="primary">PLEKHO2</name>
</gene>
<evidence type="ECO:0000313" key="4">
    <source>
        <dbReference type="RefSeq" id="XP_015273972.1"/>
    </source>
</evidence>
<organism evidence="3 4">
    <name type="scientific">Gekko japonicus</name>
    <name type="common">Schlegel's Japanese gecko</name>
    <dbReference type="NCBI Taxonomy" id="146911"/>
    <lineage>
        <taxon>Eukaryota</taxon>
        <taxon>Metazoa</taxon>
        <taxon>Chordata</taxon>
        <taxon>Craniata</taxon>
        <taxon>Vertebrata</taxon>
        <taxon>Euteleostomi</taxon>
        <taxon>Lepidosauria</taxon>
        <taxon>Squamata</taxon>
        <taxon>Bifurcata</taxon>
        <taxon>Gekkota</taxon>
        <taxon>Gekkonidae</taxon>
        <taxon>Gekkoninae</taxon>
        <taxon>Gekko</taxon>
    </lineage>
</organism>
<feature type="compositionally biased region" description="Basic and acidic residues" evidence="1">
    <location>
        <begin position="824"/>
        <end position="841"/>
    </location>
</feature>
<feature type="region of interest" description="Disordered" evidence="1">
    <location>
        <begin position="606"/>
        <end position="768"/>
    </location>
</feature>
<proteinExistence type="predicted"/>
<dbReference type="InterPro" id="IPR043448">
    <property type="entry name" value="PKHO1/2"/>
</dbReference>
<feature type="compositionally biased region" description="Basic and acidic residues" evidence="1">
    <location>
        <begin position="565"/>
        <end position="577"/>
    </location>
</feature>
<evidence type="ECO:0000313" key="3">
    <source>
        <dbReference type="Proteomes" id="UP000694871"/>
    </source>
</evidence>
<dbReference type="GeneID" id="107116550"/>
<feature type="region of interest" description="Disordered" evidence="1">
    <location>
        <begin position="206"/>
        <end position="306"/>
    </location>
</feature>
<dbReference type="PROSITE" id="PS50003">
    <property type="entry name" value="PH_DOMAIN"/>
    <property type="match status" value="1"/>
</dbReference>
<reference evidence="4" key="1">
    <citation type="submission" date="2025-08" db="UniProtKB">
        <authorList>
            <consortium name="RefSeq"/>
        </authorList>
    </citation>
    <scope>IDENTIFICATION</scope>
</reference>
<feature type="compositionally biased region" description="Gly residues" evidence="1">
    <location>
        <begin position="287"/>
        <end position="296"/>
    </location>
</feature>
<feature type="compositionally biased region" description="Low complexity" evidence="1">
    <location>
        <begin position="162"/>
        <end position="173"/>
    </location>
</feature>
<feature type="compositionally biased region" description="Basic and acidic residues" evidence="1">
    <location>
        <begin position="617"/>
        <end position="627"/>
    </location>
</feature>
<feature type="compositionally biased region" description="Polar residues" evidence="1">
    <location>
        <begin position="553"/>
        <end position="563"/>
    </location>
</feature>
<feature type="compositionally biased region" description="Pro residues" evidence="1">
    <location>
        <begin position="174"/>
        <end position="184"/>
    </location>
</feature>
<dbReference type="RefSeq" id="XP_015273972.1">
    <property type="nucleotide sequence ID" value="XM_015418486.1"/>
</dbReference>
<feature type="compositionally biased region" description="Polar residues" evidence="1">
    <location>
        <begin position="703"/>
        <end position="716"/>
    </location>
</feature>
<feature type="region of interest" description="Disordered" evidence="1">
    <location>
        <begin position="482"/>
        <end position="586"/>
    </location>
</feature>
<evidence type="ECO:0000259" key="2">
    <source>
        <dbReference type="PROSITE" id="PS50003"/>
    </source>
</evidence>
<dbReference type="InterPro" id="IPR011993">
    <property type="entry name" value="PH-like_dom_sf"/>
</dbReference>
<dbReference type="SUPFAM" id="SSF50729">
    <property type="entry name" value="PH domain-like"/>
    <property type="match status" value="1"/>
</dbReference>
<dbReference type="PANTHER" id="PTHR15871:SF2">
    <property type="entry name" value="PLECKSTRIN HOMOLOGY DOMAIN-CONTAINING FAMILY O MEMBER 2"/>
    <property type="match status" value="1"/>
</dbReference>
<dbReference type="PANTHER" id="PTHR15871">
    <property type="entry name" value="PH DOMAIN-CONTAINING PROTEIN"/>
    <property type="match status" value="1"/>
</dbReference>
<dbReference type="Pfam" id="PF00169">
    <property type="entry name" value="PH"/>
    <property type="match status" value="1"/>
</dbReference>
<feature type="region of interest" description="Disordered" evidence="1">
    <location>
        <begin position="145"/>
        <end position="188"/>
    </location>
</feature>
<dbReference type="InterPro" id="IPR001849">
    <property type="entry name" value="PH_domain"/>
</dbReference>
<feature type="region of interest" description="Disordered" evidence="1">
    <location>
        <begin position="818"/>
        <end position="853"/>
    </location>
</feature>
<sequence length="853" mass="91608">MSAEASAAPGKDEAPLALSGPEPELFVRCYLARFGALRAGPDLSRAPEGESGRRRYKELHLVFDQLISETCGPAAGREAPEQPCRAGSRSAVQLRQRLVRAKGAVPPLHRGGGGSARGRALLGGSLKARIWGSLVTRAAAAQTLIPPRLGGGRKEEEGGGRLSSPSGRPGPARASPPPPPPPGPETTQPLFAAAEALGWRRSCFGAPGKVRPLRSIPRERRHVGGASARSLPGEEGEARGGAEAAARRRLKGESQLRSKQRTRFGGGSPEALEGGEPAPEEAADALWGGGGGGGTMEDGVKEELPEKPKCASTADKVGWIKKNSGGILGFWKERYILLCKSQLLMYEDEDQQKCVETVELENYEKCQDLRALLNRKHRFILIRSPGYKVQDIKFQAFRKEEKESWMKALNEGINRGKNRVFDEVKVDQSLSLEHVTRGRAKMGQGRRPPTRSHLKEVANSVSDGILRLDLDVPDSGPLNTTLVASDTINVSPPKEPIKPPMPPTKPLTEKLDPDPMSEDLDAKSPPMPPAKSVKETDEPSDSLSSAEGDGGTQAENAKETNVGSEVEHLVEAGEDTPKGPVPPPKLLSAMMKVSWDDPASELAVVNNGNLPAAGSKENLRDDAKEVARPPTPPPKILSKKLRASMNSKRESSEADTSEDDQRPDGSNSPVNGMNGEGVTEPPPEEPVFEHGEGELLFQEQRETSSAQEVNKESSSLPAKGQALLLESVGNSTSPKTRSSSMGDLLTELRGKPHPGQGLQKGAAPHVAQMEKKVAYERERTERLLQLVLSEQPPAGNGPPTNREALLSEAVEQLRQATQVLQESKGSEEPRKEPGEKVKGLPKDLATLYRRSAP</sequence>
<feature type="domain" description="PH" evidence="2">
    <location>
        <begin position="313"/>
        <end position="414"/>
    </location>
</feature>
<dbReference type="Proteomes" id="UP000694871">
    <property type="component" value="Unplaced"/>
</dbReference>
<feature type="compositionally biased region" description="Polar residues" evidence="1">
    <location>
        <begin position="728"/>
        <end position="741"/>
    </location>
</feature>
<evidence type="ECO:0000256" key="1">
    <source>
        <dbReference type="SAM" id="MobiDB-lite"/>
    </source>
</evidence>
<dbReference type="SMART" id="SM00233">
    <property type="entry name" value="PH"/>
    <property type="match status" value="1"/>
</dbReference>
<dbReference type="Gene3D" id="2.30.29.30">
    <property type="entry name" value="Pleckstrin-homology domain (PH domain)/Phosphotyrosine-binding domain (PTB)"/>
    <property type="match status" value="1"/>
</dbReference>
<accession>A0ABM1KJT5</accession>
<dbReference type="CDD" id="cd13317">
    <property type="entry name" value="PH_PLEKHO1_PLEKHO2"/>
    <property type="match status" value="1"/>
</dbReference>